<dbReference type="SUPFAM" id="SSF49785">
    <property type="entry name" value="Galactose-binding domain-like"/>
    <property type="match status" value="1"/>
</dbReference>
<evidence type="ECO:0008006" key="3">
    <source>
        <dbReference type="Google" id="ProtNLM"/>
    </source>
</evidence>
<dbReference type="STRING" id="1454003.AW10_00290"/>
<protein>
    <recommendedName>
        <fullName evidence="3">Carbohydrate-binding protein</fullName>
    </recommendedName>
</protein>
<sequence length="157" mass="17282">MRKRVISDVQQVGASPSGDWLNLEDLAEVEISSEDAAHPIESALVPGTGNGWRASAPGKQTIRLLFAQPQTLRRIWLSFVESSVQRTQEYVLRCSVDGGQSFRDIVRQQWNFSPDGANSQNEDHRVELAAVNVLELVITPDIGNQAAFASLAQLRIA</sequence>
<accession>A0A011P5H3</accession>
<gene>
    <name evidence="1" type="ORF">AW10_00290</name>
</gene>
<evidence type="ECO:0000313" key="1">
    <source>
        <dbReference type="EMBL" id="EXI82841.1"/>
    </source>
</evidence>
<dbReference type="Gene3D" id="2.60.120.260">
    <property type="entry name" value="Galactose-binding domain-like"/>
    <property type="match status" value="1"/>
</dbReference>
<dbReference type="InterPro" id="IPR008979">
    <property type="entry name" value="Galactose-bd-like_sf"/>
</dbReference>
<dbReference type="PATRIC" id="fig|1454003.3.peg.299"/>
<name>A0A011P5H3_9PROT</name>
<comment type="caution">
    <text evidence="1">The sequence shown here is derived from an EMBL/GenBank/DDBJ whole genome shotgun (WGS) entry which is preliminary data.</text>
</comment>
<evidence type="ECO:0000313" key="2">
    <source>
        <dbReference type="Proteomes" id="UP000021816"/>
    </source>
</evidence>
<organism evidence="1 2">
    <name type="scientific">Candidatus Accumulibacter appositus</name>
    <dbReference type="NCBI Taxonomy" id="1454003"/>
    <lineage>
        <taxon>Bacteria</taxon>
        <taxon>Pseudomonadati</taxon>
        <taxon>Pseudomonadota</taxon>
        <taxon>Betaproteobacteria</taxon>
        <taxon>Candidatus Accumulibacter</taxon>
    </lineage>
</organism>
<dbReference type="EMBL" id="JEMX01000009">
    <property type="protein sequence ID" value="EXI82841.1"/>
    <property type="molecule type" value="Genomic_DNA"/>
</dbReference>
<dbReference type="AlphaFoldDB" id="A0A011P5H3"/>
<proteinExistence type="predicted"/>
<dbReference type="Proteomes" id="UP000021816">
    <property type="component" value="Unassembled WGS sequence"/>
</dbReference>
<reference evidence="1 2" key="1">
    <citation type="submission" date="2014-02" db="EMBL/GenBank/DDBJ databases">
        <title>Expanding our view of genomic diversity in Candidatus Accumulibacter clades.</title>
        <authorList>
            <person name="Skennerton C.T."/>
            <person name="Barr J.J."/>
            <person name="Slater F.R."/>
            <person name="Bond P.L."/>
            <person name="Tyson G.W."/>
        </authorList>
    </citation>
    <scope>NUCLEOTIDE SEQUENCE [LARGE SCALE GENOMIC DNA]</scope>
    <source>
        <strain evidence="2">BA-92</strain>
    </source>
</reference>